<proteinExistence type="predicted"/>
<sequence>MQGKMKAQVFYEPENMKFEKVDIPEINDDEVLIKVRACGICGSDIAYYWGLSPLETSTGKGPLILGHELAGEVVEVGRIPDKMGLFKPGDRVVAEPVQYCNTCEMCKRGMV</sequence>
<dbReference type="PANTHER" id="PTHR43401:SF2">
    <property type="entry name" value="L-THREONINE 3-DEHYDROGENASE"/>
    <property type="match status" value="1"/>
</dbReference>
<evidence type="ECO:0000259" key="2">
    <source>
        <dbReference type="Pfam" id="PF08240"/>
    </source>
</evidence>
<organism evidence="3">
    <name type="scientific">Aerophobetes bacterium</name>
    <dbReference type="NCBI Taxonomy" id="2030807"/>
    <lineage>
        <taxon>Bacteria</taxon>
        <taxon>Candidatus Aerophobota</taxon>
    </lineage>
</organism>
<feature type="domain" description="Alcohol dehydrogenase-like N-terminal" evidence="2">
    <location>
        <begin position="28"/>
        <end position="109"/>
    </location>
</feature>
<gene>
    <name evidence="3" type="ORF">ENG47_00085</name>
</gene>
<accession>A0A7V0QSY5</accession>
<dbReference type="InterPro" id="IPR011032">
    <property type="entry name" value="GroES-like_sf"/>
</dbReference>
<dbReference type="SUPFAM" id="SSF50129">
    <property type="entry name" value="GroES-like"/>
    <property type="match status" value="1"/>
</dbReference>
<evidence type="ECO:0000256" key="1">
    <source>
        <dbReference type="ARBA" id="ARBA00023002"/>
    </source>
</evidence>
<dbReference type="Proteomes" id="UP000885660">
    <property type="component" value="Unassembled WGS sequence"/>
</dbReference>
<name>A0A7V0QSY5_UNCAE</name>
<feature type="non-terminal residue" evidence="3">
    <location>
        <position position="111"/>
    </location>
</feature>
<dbReference type="InterPro" id="IPR050129">
    <property type="entry name" value="Zn_alcohol_dh"/>
</dbReference>
<dbReference type="Pfam" id="PF08240">
    <property type="entry name" value="ADH_N"/>
    <property type="match status" value="1"/>
</dbReference>
<dbReference type="Gene3D" id="3.90.180.10">
    <property type="entry name" value="Medium-chain alcohol dehydrogenases, catalytic domain"/>
    <property type="match status" value="1"/>
</dbReference>
<dbReference type="PANTHER" id="PTHR43401">
    <property type="entry name" value="L-THREONINE 3-DEHYDROGENASE"/>
    <property type="match status" value="1"/>
</dbReference>
<dbReference type="GO" id="GO:0016491">
    <property type="term" value="F:oxidoreductase activity"/>
    <property type="evidence" value="ECO:0007669"/>
    <property type="project" value="UniProtKB-KW"/>
</dbReference>
<evidence type="ECO:0000313" key="3">
    <source>
        <dbReference type="EMBL" id="HDN84138.1"/>
    </source>
</evidence>
<protein>
    <recommendedName>
        <fullName evidence="2">Alcohol dehydrogenase-like N-terminal domain-containing protein</fullName>
    </recommendedName>
</protein>
<keyword evidence="1" id="KW-0560">Oxidoreductase</keyword>
<reference evidence="3" key="1">
    <citation type="journal article" date="2020" name="mSystems">
        <title>Genome- and Community-Level Interaction Insights into Carbon Utilization and Element Cycling Functions of Hydrothermarchaeota in Hydrothermal Sediment.</title>
        <authorList>
            <person name="Zhou Z."/>
            <person name="Liu Y."/>
            <person name="Xu W."/>
            <person name="Pan J."/>
            <person name="Luo Z.H."/>
            <person name="Li M."/>
        </authorList>
    </citation>
    <scope>NUCLEOTIDE SEQUENCE [LARGE SCALE GENOMIC DNA]</scope>
    <source>
        <strain evidence="3">HyVt-219</strain>
    </source>
</reference>
<comment type="caution">
    <text evidence="3">The sequence shown here is derived from an EMBL/GenBank/DDBJ whole genome shotgun (WGS) entry which is preliminary data.</text>
</comment>
<dbReference type="EMBL" id="DRBC01000008">
    <property type="protein sequence ID" value="HDN84138.1"/>
    <property type="molecule type" value="Genomic_DNA"/>
</dbReference>
<dbReference type="AlphaFoldDB" id="A0A7V0QSY5"/>
<dbReference type="InterPro" id="IPR013154">
    <property type="entry name" value="ADH-like_N"/>
</dbReference>